<evidence type="ECO:0000256" key="1">
    <source>
        <dbReference type="ARBA" id="ARBA00004141"/>
    </source>
</evidence>
<sequence length="793" mass="87935">MDATHRIVCDENLFNPLTSMGMQVSCILVISHFFHLVLKALGQPGPIAQIFAGMVLGPSGLSNISAVHQFFYQGTGTDFCEVFSLFCRIIFMFLIGLETDIPYVRRNNIRVVITIAYGGAIIGVIFGLAAASFLRFQLEVEDQIPMFIYILILLFSYTASPVVVHLTAELKLETSNIGRIAIISSLIIEVSCLIIFNSIICFHSWKLVKYGIYCIIFTVMAIYINKYLANWFNNRNHNQKYLKNPELFIILSLLVASAMYVEWASFNSIVNCFVIGLMFPKEGKTARTLLHKLSFSVHNFILPIYFGYIGFQFNGSFLNSWNSILMVVIIVLLSIGCKISGTLVACHYLKIPMNDGVLLGFLMNLKGHADLIFIGSSSKALIMWSPKAYNLLLISIVINTIISGLVVALLLRGHDNFFGQVQTTLEIHDPDEELRMLACVHGPRPLSPILALISALGGSQEALITPYLMHLIELLKKRRTNVSYHELEDDEISDEEDYGGNDVLEINDAVDNFTAETRILVRVSKAVSSSVSLYEDVCDSAEDLRVSIILLPFHKHQRIDGKMDSGKEGIRTTNQKVLRHAPCSIGIIVSRGVDGVPGFSQLLGSETVQHMATLFFGGPDDREAIAWSRRIATHPRINLTVIRFLPSSSSSSSSNVPNSQIDNIVADDQDDGMLVALSRLEAGNDKSDFDNAFLSEFYNRYVTSGQVGYVEKYVNNAAETVTALKDIGDMYSLFIVGKGGRGNLPLTTGICDWEECPELGTVGDFLASSDFNINGSVLVIQQHRNSKKDLMDN</sequence>
<comment type="similarity">
    <text evidence="9">Belongs to the monovalent cation:proton antiporter 2 (CPA2) transporter (TC 2.A.37) family. CHX (TC 2.A.37.4) subfamily.</text>
</comment>
<dbReference type="Pfam" id="PF23259">
    <property type="entry name" value="CHX17_C"/>
    <property type="match status" value="1"/>
</dbReference>
<evidence type="ECO:0000256" key="9">
    <source>
        <dbReference type="ARBA" id="ARBA00038341"/>
    </source>
</evidence>
<accession>A0A2N9J7D2</accession>
<keyword evidence="3" id="KW-0633">Potassium transport</keyword>
<keyword evidence="7" id="KW-0406">Ion transport</keyword>
<dbReference type="AlphaFoldDB" id="A0A2N9J7D2"/>
<feature type="transmembrane region" description="Helical" evidence="10">
    <location>
        <begin position="210"/>
        <end position="228"/>
    </location>
</feature>
<dbReference type="InterPro" id="IPR050794">
    <property type="entry name" value="CPA2_transporter"/>
</dbReference>
<feature type="transmembrane region" description="Helical" evidence="10">
    <location>
        <begin position="180"/>
        <end position="203"/>
    </location>
</feature>
<dbReference type="Gene3D" id="1.20.1530.20">
    <property type="match status" value="1"/>
</dbReference>
<dbReference type="InterPro" id="IPR057291">
    <property type="entry name" value="CHX17_2nd"/>
</dbReference>
<feature type="transmembrane region" description="Helical" evidence="10">
    <location>
        <begin position="109"/>
        <end position="134"/>
    </location>
</feature>
<evidence type="ECO:0000256" key="4">
    <source>
        <dbReference type="ARBA" id="ARBA00022692"/>
    </source>
</evidence>
<dbReference type="GO" id="GO:0006885">
    <property type="term" value="P:regulation of pH"/>
    <property type="evidence" value="ECO:0007669"/>
    <property type="project" value="TreeGrafter"/>
</dbReference>
<evidence type="ECO:0000256" key="6">
    <source>
        <dbReference type="ARBA" id="ARBA00022989"/>
    </source>
</evidence>
<dbReference type="EMBL" id="OIVN01006448">
    <property type="protein sequence ID" value="SPD33296.1"/>
    <property type="molecule type" value="Genomic_DNA"/>
</dbReference>
<feature type="transmembrane region" description="Helical" evidence="10">
    <location>
        <begin position="79"/>
        <end position="97"/>
    </location>
</feature>
<evidence type="ECO:0000256" key="2">
    <source>
        <dbReference type="ARBA" id="ARBA00022448"/>
    </source>
</evidence>
<feature type="domain" description="Cation/H(+) antiporter central" evidence="12">
    <location>
        <begin position="492"/>
        <end position="596"/>
    </location>
</feature>
<feature type="domain" description="Cation/H(+) antiporter C-terminal" evidence="13">
    <location>
        <begin position="679"/>
        <end position="783"/>
    </location>
</feature>
<evidence type="ECO:0000256" key="10">
    <source>
        <dbReference type="SAM" id="Phobius"/>
    </source>
</evidence>
<dbReference type="Pfam" id="PF00999">
    <property type="entry name" value="Na_H_Exchanger"/>
    <property type="match status" value="1"/>
</dbReference>
<proteinExistence type="inferred from homology"/>
<dbReference type="PANTHER" id="PTHR32468">
    <property type="entry name" value="CATION/H + ANTIPORTER"/>
    <property type="match status" value="1"/>
</dbReference>
<feature type="transmembrane region" description="Helical" evidence="10">
    <location>
        <begin position="12"/>
        <end position="34"/>
    </location>
</feature>
<protein>
    <submittedName>
        <fullName evidence="14">Uncharacterized protein</fullName>
    </submittedName>
</protein>
<evidence type="ECO:0000313" key="14">
    <source>
        <dbReference type="EMBL" id="SPD33296.1"/>
    </source>
</evidence>
<evidence type="ECO:0000259" key="11">
    <source>
        <dbReference type="Pfam" id="PF00999"/>
    </source>
</evidence>
<keyword evidence="6 10" id="KW-1133">Transmembrane helix</keyword>
<reference evidence="14" key="1">
    <citation type="submission" date="2018-02" db="EMBL/GenBank/DDBJ databases">
        <authorList>
            <person name="Cohen D.B."/>
            <person name="Kent A.D."/>
        </authorList>
    </citation>
    <scope>NUCLEOTIDE SEQUENCE</scope>
</reference>
<dbReference type="PANTHER" id="PTHR32468:SF18">
    <property type="entry name" value="CATION_H(+) ANTIPORTER 1"/>
    <property type="match status" value="1"/>
</dbReference>
<keyword evidence="8 10" id="KW-0472">Membrane</keyword>
<keyword evidence="4 10" id="KW-0812">Transmembrane</keyword>
<feature type="transmembrane region" description="Helical" evidence="10">
    <location>
        <begin position="323"/>
        <end position="345"/>
    </location>
</feature>
<dbReference type="InterPro" id="IPR057290">
    <property type="entry name" value="CHX17_C"/>
</dbReference>
<dbReference type="GO" id="GO:0006813">
    <property type="term" value="P:potassium ion transport"/>
    <property type="evidence" value="ECO:0007669"/>
    <property type="project" value="UniProtKB-KW"/>
</dbReference>
<feature type="transmembrane region" description="Helical" evidence="10">
    <location>
        <begin position="146"/>
        <end position="168"/>
    </location>
</feature>
<organism evidence="14">
    <name type="scientific">Fagus sylvatica</name>
    <name type="common">Beechnut</name>
    <dbReference type="NCBI Taxonomy" id="28930"/>
    <lineage>
        <taxon>Eukaryota</taxon>
        <taxon>Viridiplantae</taxon>
        <taxon>Streptophyta</taxon>
        <taxon>Embryophyta</taxon>
        <taxon>Tracheophyta</taxon>
        <taxon>Spermatophyta</taxon>
        <taxon>Magnoliopsida</taxon>
        <taxon>eudicotyledons</taxon>
        <taxon>Gunneridae</taxon>
        <taxon>Pentapetalae</taxon>
        <taxon>rosids</taxon>
        <taxon>fabids</taxon>
        <taxon>Fagales</taxon>
        <taxon>Fagaceae</taxon>
        <taxon>Fagus</taxon>
    </lineage>
</organism>
<feature type="transmembrane region" description="Helical" evidence="10">
    <location>
        <begin position="388"/>
        <end position="411"/>
    </location>
</feature>
<dbReference type="GO" id="GO:0012505">
    <property type="term" value="C:endomembrane system"/>
    <property type="evidence" value="ECO:0007669"/>
    <property type="project" value="TreeGrafter"/>
</dbReference>
<dbReference type="InterPro" id="IPR038770">
    <property type="entry name" value="Na+/solute_symporter_sf"/>
</dbReference>
<dbReference type="InterPro" id="IPR006153">
    <property type="entry name" value="Cation/H_exchanger_TM"/>
</dbReference>
<feature type="transmembrane region" description="Helical" evidence="10">
    <location>
        <begin position="46"/>
        <end position="67"/>
    </location>
</feature>
<name>A0A2N9J7D2_FAGSY</name>
<gene>
    <name evidence="14" type="ORF">FSB_LOCUS61178</name>
</gene>
<keyword evidence="2" id="KW-0813">Transport</keyword>
<comment type="subcellular location">
    <subcellularLocation>
        <location evidence="1">Membrane</location>
        <topology evidence="1">Multi-pass membrane protein</topology>
    </subcellularLocation>
</comment>
<evidence type="ECO:0000259" key="12">
    <source>
        <dbReference type="Pfam" id="PF23256"/>
    </source>
</evidence>
<feature type="transmembrane region" description="Helical" evidence="10">
    <location>
        <begin position="248"/>
        <end position="277"/>
    </location>
</feature>
<evidence type="ECO:0000256" key="8">
    <source>
        <dbReference type="ARBA" id="ARBA00023136"/>
    </source>
</evidence>
<evidence type="ECO:0000256" key="7">
    <source>
        <dbReference type="ARBA" id="ARBA00023065"/>
    </source>
</evidence>
<evidence type="ECO:0000256" key="5">
    <source>
        <dbReference type="ARBA" id="ARBA00022958"/>
    </source>
</evidence>
<dbReference type="GO" id="GO:0016020">
    <property type="term" value="C:membrane"/>
    <property type="evidence" value="ECO:0007669"/>
    <property type="project" value="UniProtKB-SubCell"/>
</dbReference>
<feature type="domain" description="Cation/H+ exchanger transmembrane" evidence="11">
    <location>
        <begin position="30"/>
        <end position="412"/>
    </location>
</feature>
<evidence type="ECO:0000259" key="13">
    <source>
        <dbReference type="Pfam" id="PF23259"/>
    </source>
</evidence>
<dbReference type="GO" id="GO:0015297">
    <property type="term" value="F:antiporter activity"/>
    <property type="evidence" value="ECO:0007669"/>
    <property type="project" value="InterPro"/>
</dbReference>
<dbReference type="Pfam" id="PF23256">
    <property type="entry name" value="CHX17_2nd"/>
    <property type="match status" value="1"/>
</dbReference>
<evidence type="ECO:0000256" key="3">
    <source>
        <dbReference type="ARBA" id="ARBA00022538"/>
    </source>
</evidence>
<feature type="transmembrane region" description="Helical" evidence="10">
    <location>
        <begin position="289"/>
        <end position="311"/>
    </location>
</feature>
<keyword evidence="5" id="KW-0630">Potassium</keyword>
<dbReference type="GO" id="GO:1902600">
    <property type="term" value="P:proton transmembrane transport"/>
    <property type="evidence" value="ECO:0007669"/>
    <property type="project" value="InterPro"/>
</dbReference>